<evidence type="ECO:0000313" key="2">
    <source>
        <dbReference type="EMBL" id="SFK57073.1"/>
    </source>
</evidence>
<name>A0A0F7D4A0_9STAP</name>
<gene>
    <name evidence="1" type="ORF">AAT16_06285</name>
    <name evidence="2" type="ORF">SAMN05216235_0498</name>
</gene>
<dbReference type="EMBL" id="CP011366">
    <property type="protein sequence ID" value="AKG73870.1"/>
    <property type="molecule type" value="Genomic_DNA"/>
</dbReference>
<evidence type="ECO:0000313" key="4">
    <source>
        <dbReference type="Proteomes" id="UP000183090"/>
    </source>
</evidence>
<sequence length="120" mass="14630">MGLDMYIYLEDKETDEIIEYSYYRKFNALQGYFVKQYELENCGKIELTYEIVNEIYLILNEIRHQPEKAHLLMPTFPGPFFGSYKYDQIYHAYVHQAASDFYHAKFIDHSRYKLYFTSDW</sequence>
<dbReference type="Proteomes" id="UP000183090">
    <property type="component" value="Unassembled WGS sequence"/>
</dbReference>
<evidence type="ECO:0000313" key="1">
    <source>
        <dbReference type="EMBL" id="AKG73870.1"/>
    </source>
</evidence>
<reference evidence="1 3" key="1">
    <citation type="journal article" date="2015" name="Int. J. Syst. Evol. Microbiol.">
        <title>Complete genome sequence of Salinicoccus halodurans H3B36, isolated from the Qaidam Basin in China.</title>
        <authorList>
            <person name="Jiang K."/>
            <person name="Xue Y."/>
            <person name="Ma Y."/>
        </authorList>
    </citation>
    <scope>NUCLEOTIDE SEQUENCE [LARGE SCALE GENOMIC DNA]</scope>
    <source>
        <strain evidence="1 3">H3B36</strain>
    </source>
</reference>
<dbReference type="AlphaFoldDB" id="A0A0F7D4A0"/>
<proteinExistence type="predicted"/>
<reference evidence="2 4" key="3">
    <citation type="submission" date="2016-10" db="EMBL/GenBank/DDBJ databases">
        <authorList>
            <person name="Varghese N."/>
            <person name="Submissions S."/>
        </authorList>
    </citation>
    <scope>NUCLEOTIDE SEQUENCE [LARGE SCALE GENOMIC DNA]</scope>
    <source>
        <strain evidence="2 4">CGMCC 1.6501</strain>
    </source>
</reference>
<dbReference type="Proteomes" id="UP000034029">
    <property type="component" value="Chromosome"/>
</dbReference>
<dbReference type="KEGG" id="shv:AAT16_06285"/>
<dbReference type="RefSeq" id="WP_046790058.1">
    <property type="nucleotide sequence ID" value="NZ_CP011366.1"/>
</dbReference>
<dbReference type="EMBL" id="FOTB01000001">
    <property type="protein sequence ID" value="SFK57073.1"/>
    <property type="molecule type" value="Genomic_DNA"/>
</dbReference>
<evidence type="ECO:0000313" key="3">
    <source>
        <dbReference type="Proteomes" id="UP000034029"/>
    </source>
</evidence>
<keyword evidence="3" id="KW-1185">Reference proteome</keyword>
<accession>A0A0F7D4A0</accession>
<dbReference type="OrthoDB" id="2989116at2"/>
<protein>
    <submittedName>
        <fullName evidence="2">Uncharacterized protein</fullName>
    </submittedName>
</protein>
<organism evidence="2 4">
    <name type="scientific">Salinicoccus halodurans</name>
    <dbReference type="NCBI Taxonomy" id="407035"/>
    <lineage>
        <taxon>Bacteria</taxon>
        <taxon>Bacillati</taxon>
        <taxon>Bacillota</taxon>
        <taxon>Bacilli</taxon>
        <taxon>Bacillales</taxon>
        <taxon>Staphylococcaceae</taxon>
        <taxon>Salinicoccus</taxon>
    </lineage>
</organism>
<reference evidence="3" key="2">
    <citation type="submission" date="2015-04" db="EMBL/GenBank/DDBJ databases">
        <title>Complete genome sequence of Salinicoccus halodurans strain H3B36, isolated from the Qaidam basin of China.</title>
        <authorList>
            <person name="Ma Y."/>
            <person name="Jiang K."/>
            <person name="Xue Y."/>
        </authorList>
    </citation>
    <scope>NUCLEOTIDE SEQUENCE [LARGE SCALE GENOMIC DNA]</scope>
    <source>
        <strain evidence="3">H3B36</strain>
    </source>
</reference>